<evidence type="ECO:0000313" key="2">
    <source>
        <dbReference type="EMBL" id="ADO75631.1"/>
    </source>
</evidence>
<name>E3FNF8_STIAD</name>
<organism evidence="2 3">
    <name type="scientific">Stigmatella aurantiaca (strain DW4/3-1)</name>
    <dbReference type="NCBI Taxonomy" id="378806"/>
    <lineage>
        <taxon>Bacteria</taxon>
        <taxon>Pseudomonadati</taxon>
        <taxon>Myxococcota</taxon>
        <taxon>Myxococcia</taxon>
        <taxon>Myxococcales</taxon>
        <taxon>Cystobacterineae</taxon>
        <taxon>Archangiaceae</taxon>
        <taxon>Stigmatella</taxon>
    </lineage>
</organism>
<dbReference type="AlphaFoldDB" id="E3FNF8"/>
<dbReference type="Proteomes" id="UP000001351">
    <property type="component" value="Chromosome"/>
</dbReference>
<dbReference type="eggNOG" id="COG4627">
    <property type="taxonomic scope" value="Bacteria"/>
</dbReference>
<feature type="region of interest" description="Disordered" evidence="1">
    <location>
        <begin position="36"/>
        <end position="73"/>
    </location>
</feature>
<keyword evidence="3" id="KW-1185">Reference proteome</keyword>
<gene>
    <name evidence="2" type="ordered locus">STAUR_7876</name>
</gene>
<accession>E3FNF8</accession>
<evidence type="ECO:0000256" key="1">
    <source>
        <dbReference type="SAM" id="MobiDB-lite"/>
    </source>
</evidence>
<dbReference type="HOGENOM" id="CLU_841761_0_0_7"/>
<reference evidence="2 3" key="1">
    <citation type="journal article" date="2011" name="Mol. Biol. Evol.">
        <title>Comparative genomic analysis of fruiting body formation in Myxococcales.</title>
        <authorList>
            <person name="Huntley S."/>
            <person name="Hamann N."/>
            <person name="Wegener-Feldbrugge S."/>
            <person name="Treuner-Lange A."/>
            <person name="Kube M."/>
            <person name="Reinhardt R."/>
            <person name="Klages S."/>
            <person name="Muller R."/>
            <person name="Ronning C.M."/>
            <person name="Nierman W.C."/>
            <person name="Sogaard-Andersen L."/>
        </authorList>
    </citation>
    <scope>NUCLEOTIDE SEQUENCE [LARGE SCALE GENOMIC DNA]</scope>
    <source>
        <strain evidence="2 3">DW4/3-1</strain>
    </source>
</reference>
<protein>
    <submittedName>
        <fullName evidence="2">Uncharacterized protein</fullName>
    </submittedName>
</protein>
<dbReference type="Pfam" id="PF13489">
    <property type="entry name" value="Methyltransf_23"/>
    <property type="match status" value="1"/>
</dbReference>
<sequence length="330" mass="37041">MLDQLYGALKQVLGEQRLEKARAVRNFSRTALKRMQGLTTASTQGPRPSIPAPPPPEAAAPPATSSPSPLTDEVPAFWENRTHTELMAVAAACHRQRRELTEQLYERELLGVRRAIASLHLRGQGVEVGAGSRPFPLPEGVTCFYGDVRDGQQLQDYFQRQEVTFDGRLDAQTFEGVPDGSLDFVISAHVIEHLEDPINAVRNTLRVLRPGGVFLLAVPDMRFTFDHQRPPTPLEHVIADSQDGGAGTRMQAYLEHVRYVHPVLSPSIIPEDQVLAEAQRINEQRMDLHFHAWTGESFRELLEHIRQETPFQVEGPVFVVNENIFVLRRG</sequence>
<dbReference type="CDD" id="cd02440">
    <property type="entry name" value="AdoMet_MTases"/>
    <property type="match status" value="1"/>
</dbReference>
<dbReference type="Gene3D" id="3.40.50.150">
    <property type="entry name" value="Vaccinia Virus protein VP39"/>
    <property type="match status" value="1"/>
</dbReference>
<proteinExistence type="predicted"/>
<evidence type="ECO:0000313" key="3">
    <source>
        <dbReference type="Proteomes" id="UP000001351"/>
    </source>
</evidence>
<dbReference type="STRING" id="378806.STAUR_7876"/>
<feature type="compositionally biased region" description="Low complexity" evidence="1">
    <location>
        <begin position="60"/>
        <end position="69"/>
    </location>
</feature>
<dbReference type="KEGG" id="sur:STAUR_7876"/>
<dbReference type="EMBL" id="CP002271">
    <property type="protein sequence ID" value="ADO75631.1"/>
    <property type="molecule type" value="Genomic_DNA"/>
</dbReference>
<dbReference type="InterPro" id="IPR029063">
    <property type="entry name" value="SAM-dependent_MTases_sf"/>
</dbReference>
<dbReference type="SUPFAM" id="SSF53335">
    <property type="entry name" value="S-adenosyl-L-methionine-dependent methyltransferases"/>
    <property type="match status" value="1"/>
</dbReference>
<feature type="compositionally biased region" description="Pro residues" evidence="1">
    <location>
        <begin position="48"/>
        <end position="59"/>
    </location>
</feature>